<keyword evidence="2" id="KW-1185">Reference proteome</keyword>
<reference evidence="1 2" key="1">
    <citation type="journal article" date="2012" name="Appl. Environ. Microbiol.">
        <title>Genome Sequence of Thermotolerant Bacillus methanolicus: Features and Regulation Related to Methylotrophy and Production of L-Lysine and L-Glutamate from Methanol.</title>
        <authorList>
            <person name="Heggeset T.M."/>
            <person name="Krog A."/>
            <person name="Balzer S."/>
            <person name="Wentzel A."/>
            <person name="Ellingsen T.E."/>
            <person name="Brautaset T."/>
        </authorList>
    </citation>
    <scope>NUCLEOTIDE SEQUENCE [LARGE SCALE GENOMIC DNA]</scope>
    <source>
        <strain evidence="1 2">PB1</strain>
    </source>
</reference>
<comment type="caution">
    <text evidence="1">The sequence shown here is derived from an EMBL/GenBank/DDBJ whole genome shotgun (WGS) entry which is preliminary data.</text>
</comment>
<proteinExistence type="predicted"/>
<dbReference type="STRING" id="997296.PB1_10379"/>
<dbReference type="PATRIC" id="fig|997296.3.peg.2176"/>
<evidence type="ECO:0000313" key="1">
    <source>
        <dbReference type="EMBL" id="EIJ77970.1"/>
    </source>
</evidence>
<name>I3DUP9_BACMT</name>
<dbReference type="EMBL" id="AFEU01000003">
    <property type="protein sequence ID" value="EIJ77970.1"/>
    <property type="molecule type" value="Genomic_DNA"/>
</dbReference>
<evidence type="ECO:0000313" key="2">
    <source>
        <dbReference type="Proteomes" id="UP000010523"/>
    </source>
</evidence>
<gene>
    <name evidence="1" type="ORF">PB1_10379</name>
</gene>
<dbReference type="Proteomes" id="UP000010523">
    <property type="component" value="Unassembled WGS sequence"/>
</dbReference>
<sequence length="130" mass="15080">MMGYIYYTPSKKFLLKRGFVMRSQLNQLNFWHGLRDSKEEKVEDLLAKQLSEATVNQSGNSDVDVNVKVNIDTMPIALALLCQSFANKQLTKEEFEIAVKKLLELTDKYRESKNEKKSNVKYINKDIWGV</sequence>
<organism evidence="1 2">
    <name type="scientific">Bacillus methanolicus PB1</name>
    <dbReference type="NCBI Taxonomy" id="997296"/>
    <lineage>
        <taxon>Bacteria</taxon>
        <taxon>Bacillati</taxon>
        <taxon>Bacillota</taxon>
        <taxon>Bacilli</taxon>
        <taxon>Bacillales</taxon>
        <taxon>Bacillaceae</taxon>
        <taxon>Bacillus</taxon>
    </lineage>
</organism>
<dbReference type="eggNOG" id="ENOG5033JWA">
    <property type="taxonomic scope" value="Bacteria"/>
</dbReference>
<dbReference type="AlphaFoldDB" id="I3DUP9"/>
<protein>
    <submittedName>
        <fullName evidence="1">Uncharacterized protein</fullName>
    </submittedName>
</protein>
<accession>I3DUP9</accession>